<sequence>MDIIIQKFGGTSVATEESREAVFHKIAQAQAKGLSSVVVVSAIGRKGSPYATDTLIDFVSQTAGSMADADYDLLLSCGEIISAVTMATLLRQRGFKAKALTGGQAGILTDSYHKNAELLYTHTDRLLGYLESGVIPVVAGFQGITESGEITTLGRGGSDTTAAILGAALKAKCIEIYTDVNGIMTADPRVYAQAKIIPSISYTEVFQMADSGAKVIHPRAVEYARSANIPLVIKNTFSEEPGTFIVQQVKEKAEGKAAILTSVAHKMNRVQFTIQDEVLSKRELLQEIASHNISIDLINIFPQHKIFTVDKEDQNQLEALLTQGGYSYTFIVGCAKVTAIGERMTGVPGVMARMMKALAKENIEILQTADSLTTISCLIKEEKVKDAVTLLHEEFGL</sequence>
<reference evidence="1" key="1">
    <citation type="submission" date="2017-10" db="EMBL/GenBank/DDBJ databases">
        <title>Genome sequence of cellulolytic Lachnospiraceae bacterium XHS1971 isolated from hotspring sediment.</title>
        <authorList>
            <person name="Vasudevan G."/>
            <person name="Joshi A.J."/>
            <person name="Hivarkar S."/>
            <person name="Lanjekar V.B."/>
            <person name="Dhakephalkar P.K."/>
            <person name="Dagar S."/>
        </authorList>
    </citation>
    <scope>NUCLEOTIDE SEQUENCE</scope>
    <source>
        <strain evidence="1">XHS1971</strain>
    </source>
</reference>
<keyword evidence="1" id="KW-0808">Transferase</keyword>
<proteinExistence type="predicted"/>
<dbReference type="Proteomes" id="UP000224460">
    <property type="component" value="Unassembled WGS sequence"/>
</dbReference>
<comment type="caution">
    <text evidence="1">The sequence shown here is derived from an EMBL/GenBank/DDBJ whole genome shotgun (WGS) entry which is preliminary data.</text>
</comment>
<gene>
    <name evidence="1" type="ORF">CS063_08910</name>
</gene>
<keyword evidence="2" id="KW-1185">Reference proteome</keyword>
<organism evidence="1 2">
    <name type="scientific">Sporanaerobium hydrogeniformans</name>
    <dbReference type="NCBI Taxonomy" id="3072179"/>
    <lineage>
        <taxon>Bacteria</taxon>
        <taxon>Bacillati</taxon>
        <taxon>Bacillota</taxon>
        <taxon>Clostridia</taxon>
        <taxon>Lachnospirales</taxon>
        <taxon>Lachnospiraceae</taxon>
        <taxon>Sporanaerobium</taxon>
    </lineage>
</organism>
<dbReference type="EMBL" id="PEDL01000008">
    <property type="protein sequence ID" value="PHV70643.1"/>
    <property type="molecule type" value="Genomic_DNA"/>
</dbReference>
<evidence type="ECO:0000313" key="2">
    <source>
        <dbReference type="Proteomes" id="UP000224460"/>
    </source>
</evidence>
<name>A0AC61DD19_9FIRM</name>
<keyword evidence="1" id="KW-0418">Kinase</keyword>
<accession>A0AC61DD19</accession>
<protein>
    <submittedName>
        <fullName evidence="1">Aspartate kinase</fullName>
    </submittedName>
</protein>
<evidence type="ECO:0000313" key="1">
    <source>
        <dbReference type="EMBL" id="PHV70643.1"/>
    </source>
</evidence>